<accession>A0A6A6P6H0</accession>
<gene>
    <name evidence="8" type="ORF">BDY21DRAFT_338278</name>
</gene>
<keyword evidence="8" id="KW-0808">Transferase</keyword>
<evidence type="ECO:0000256" key="5">
    <source>
        <dbReference type="ARBA" id="ARBA00048763"/>
    </source>
</evidence>
<dbReference type="CDD" id="cd02440">
    <property type="entry name" value="AdoMet_MTases"/>
    <property type="match status" value="1"/>
</dbReference>
<sequence>MTSGSRHVAIILPLPTMSEVQLHYEKKKDVPESIRKYWDQRKDLFSLYHHGIHLTHDAWFGVTPEAVANKIATDVALAVPENKNIIIDAFGGAGGNTIAFARSGRWERIFAIEKDPEVIKCAKRNAEIYGVANKIWWVEGDVFDMLSTRFKSLGGNAVVFASPPWGGPAYRGSKVFDLSRMQPYNLATLLPSLWGFSGHVVLYLPRTSDLNQLAEYVPKGDKIQVRHYCLHGASKALCVYYGNWKAFRS</sequence>
<dbReference type="GO" id="GO:0071164">
    <property type="term" value="F:RNA cap trimethylguanosine synthase activity"/>
    <property type="evidence" value="ECO:0007669"/>
    <property type="project" value="TreeGrafter"/>
</dbReference>
<comment type="catalytic activity">
    <reaction evidence="3">
        <text>a 5'-end (N(2),N(7)-dimethyl 5'-triphosphoguanosine)-ribonucleoside in snoRNA + S-adenosyl-L-methionine = a 5'-end (N(2),N(2),N(7)-trimethyl 5'-triphosphoguanosine)-ribonucleoside in snoRNA + S-adenosyl-L-homocysteine + H(+)</text>
        <dbReference type="Rhea" id="RHEA:78507"/>
        <dbReference type="Rhea" id="RHEA-COMP:19088"/>
        <dbReference type="Rhea" id="RHEA-COMP:19090"/>
        <dbReference type="ChEBI" id="CHEBI:15378"/>
        <dbReference type="ChEBI" id="CHEBI:57856"/>
        <dbReference type="ChEBI" id="CHEBI:59789"/>
        <dbReference type="ChEBI" id="CHEBI:167623"/>
        <dbReference type="ChEBI" id="CHEBI:172880"/>
    </reaction>
    <physiologicalReaction direction="left-to-right" evidence="3">
        <dbReference type="Rhea" id="RHEA:78508"/>
    </physiologicalReaction>
</comment>
<dbReference type="InterPro" id="IPR029063">
    <property type="entry name" value="SAM-dependent_MTases_sf"/>
</dbReference>
<evidence type="ECO:0000256" key="7">
    <source>
        <dbReference type="ARBA" id="ARBA00049790"/>
    </source>
</evidence>
<keyword evidence="9" id="KW-1185">Reference proteome</keyword>
<evidence type="ECO:0000256" key="3">
    <source>
        <dbReference type="ARBA" id="ARBA00047418"/>
    </source>
</evidence>
<comment type="catalytic activity">
    <reaction evidence="6">
        <text>a 5'-end (N(7)-methyl 5'-triphosphoguanosine)-ribonucleoside in snRNA + S-adenosyl-L-methionine = a 5'-end (N(2),N(7)-dimethyl 5'-triphosphoguanosine)-ribonucleoside in snRNA + S-adenosyl-L-homocysteine + H(+)</text>
        <dbReference type="Rhea" id="RHEA:78471"/>
        <dbReference type="Rhea" id="RHEA-COMP:19085"/>
        <dbReference type="Rhea" id="RHEA-COMP:19087"/>
        <dbReference type="ChEBI" id="CHEBI:15378"/>
        <dbReference type="ChEBI" id="CHEBI:57856"/>
        <dbReference type="ChEBI" id="CHEBI:59789"/>
        <dbReference type="ChEBI" id="CHEBI:156461"/>
        <dbReference type="ChEBI" id="CHEBI:172880"/>
    </reaction>
    <physiologicalReaction direction="left-to-right" evidence="6">
        <dbReference type="Rhea" id="RHEA:78472"/>
    </physiologicalReaction>
</comment>
<dbReference type="FunFam" id="3.40.50.150:FF:000270">
    <property type="entry name" value="RNA methylase family protein"/>
    <property type="match status" value="1"/>
</dbReference>
<evidence type="ECO:0000256" key="4">
    <source>
        <dbReference type="ARBA" id="ARBA00048740"/>
    </source>
</evidence>
<evidence type="ECO:0000313" key="9">
    <source>
        <dbReference type="Proteomes" id="UP000799766"/>
    </source>
</evidence>
<comment type="similarity">
    <text evidence="2">Belongs to the methyltransferase superfamily. Trimethylguanosine synthase family.</text>
</comment>
<protein>
    <recommendedName>
        <fullName evidence="1">Trimethylguanosine synthase</fullName>
    </recommendedName>
    <alternativeName>
        <fullName evidence="7">Cap-specific guanine-N(2) methyltransferase</fullName>
    </alternativeName>
</protein>
<dbReference type="AlphaFoldDB" id="A0A6A6P6H0"/>
<dbReference type="Proteomes" id="UP000799766">
    <property type="component" value="Unassembled WGS sequence"/>
</dbReference>
<keyword evidence="8" id="KW-0489">Methyltransferase</keyword>
<dbReference type="PANTHER" id="PTHR14741">
    <property type="entry name" value="S-ADENOSYLMETHIONINE-DEPENDENT METHYLTRANSFERASE RELATED"/>
    <property type="match status" value="1"/>
</dbReference>
<comment type="catalytic activity">
    <reaction evidence="5">
        <text>a 5'-end (N(2),N(7)-dimethyl 5'-triphosphoguanosine)-ribonucleoside in snRNA + S-adenosyl-L-methionine = a 5'-end (N(2),N(2),N(7)-trimethyl 5'-triphosphoguanosine)-ribonucleoside in snRNA + S-adenosyl-L-homocysteine + H(+)</text>
        <dbReference type="Rhea" id="RHEA:78479"/>
        <dbReference type="Rhea" id="RHEA-COMP:19087"/>
        <dbReference type="Rhea" id="RHEA-COMP:19089"/>
        <dbReference type="ChEBI" id="CHEBI:15378"/>
        <dbReference type="ChEBI" id="CHEBI:57856"/>
        <dbReference type="ChEBI" id="CHEBI:59789"/>
        <dbReference type="ChEBI" id="CHEBI:167623"/>
        <dbReference type="ChEBI" id="CHEBI:172880"/>
    </reaction>
    <physiologicalReaction direction="left-to-right" evidence="5">
        <dbReference type="Rhea" id="RHEA:78480"/>
    </physiologicalReaction>
</comment>
<dbReference type="EMBL" id="MU001675">
    <property type="protein sequence ID" value="KAF2459444.1"/>
    <property type="molecule type" value="Genomic_DNA"/>
</dbReference>
<dbReference type="SUPFAM" id="SSF53335">
    <property type="entry name" value="S-adenosyl-L-methionine-dependent methyltransferases"/>
    <property type="match status" value="1"/>
</dbReference>
<organism evidence="8 9">
    <name type="scientific">Lineolata rhizophorae</name>
    <dbReference type="NCBI Taxonomy" id="578093"/>
    <lineage>
        <taxon>Eukaryota</taxon>
        <taxon>Fungi</taxon>
        <taxon>Dikarya</taxon>
        <taxon>Ascomycota</taxon>
        <taxon>Pezizomycotina</taxon>
        <taxon>Dothideomycetes</taxon>
        <taxon>Dothideomycetes incertae sedis</taxon>
        <taxon>Lineolatales</taxon>
        <taxon>Lineolataceae</taxon>
        <taxon>Lineolata</taxon>
    </lineage>
</organism>
<dbReference type="Pfam" id="PF09445">
    <property type="entry name" value="Methyltransf_15"/>
    <property type="match status" value="1"/>
</dbReference>
<evidence type="ECO:0000256" key="1">
    <source>
        <dbReference type="ARBA" id="ARBA00018517"/>
    </source>
</evidence>
<dbReference type="OrthoDB" id="194443at2759"/>
<evidence type="ECO:0000256" key="2">
    <source>
        <dbReference type="ARBA" id="ARBA00025783"/>
    </source>
</evidence>
<proteinExistence type="inferred from homology"/>
<dbReference type="Gene3D" id="3.40.50.150">
    <property type="entry name" value="Vaccinia Virus protein VP39"/>
    <property type="match status" value="1"/>
</dbReference>
<dbReference type="GO" id="GO:0005634">
    <property type="term" value="C:nucleus"/>
    <property type="evidence" value="ECO:0007669"/>
    <property type="project" value="TreeGrafter"/>
</dbReference>
<dbReference type="PANTHER" id="PTHR14741:SF32">
    <property type="entry name" value="TRIMETHYLGUANOSINE SYNTHASE"/>
    <property type="match status" value="1"/>
</dbReference>
<evidence type="ECO:0000313" key="8">
    <source>
        <dbReference type="EMBL" id="KAF2459444.1"/>
    </source>
</evidence>
<name>A0A6A6P6H0_9PEZI</name>
<dbReference type="InterPro" id="IPR019012">
    <property type="entry name" value="RNA_cap_Gua-N2-MeTrfase"/>
</dbReference>
<evidence type="ECO:0000256" key="6">
    <source>
        <dbReference type="ARBA" id="ARBA00049075"/>
    </source>
</evidence>
<comment type="catalytic activity">
    <reaction evidence="4">
        <text>a 5'-end (N(7)-methyl 5'-triphosphoguanosine)-ribonucleoside in snoRNA + S-adenosyl-L-methionine = a 5'-end (N(2),N(7)-dimethyl 5'-triphosphoguanosine)-ribonucleoside in snoRNA + S-adenosyl-L-homocysteine + H(+)</text>
        <dbReference type="Rhea" id="RHEA:78475"/>
        <dbReference type="Rhea" id="RHEA-COMP:19086"/>
        <dbReference type="Rhea" id="RHEA-COMP:19088"/>
        <dbReference type="ChEBI" id="CHEBI:15378"/>
        <dbReference type="ChEBI" id="CHEBI:57856"/>
        <dbReference type="ChEBI" id="CHEBI:59789"/>
        <dbReference type="ChEBI" id="CHEBI:156461"/>
        <dbReference type="ChEBI" id="CHEBI:172880"/>
    </reaction>
    <physiologicalReaction direction="left-to-right" evidence="4">
        <dbReference type="Rhea" id="RHEA:78476"/>
    </physiologicalReaction>
</comment>
<reference evidence="8" key="1">
    <citation type="journal article" date="2020" name="Stud. Mycol.">
        <title>101 Dothideomycetes genomes: a test case for predicting lifestyles and emergence of pathogens.</title>
        <authorList>
            <person name="Haridas S."/>
            <person name="Albert R."/>
            <person name="Binder M."/>
            <person name="Bloem J."/>
            <person name="Labutti K."/>
            <person name="Salamov A."/>
            <person name="Andreopoulos B."/>
            <person name="Baker S."/>
            <person name="Barry K."/>
            <person name="Bills G."/>
            <person name="Bluhm B."/>
            <person name="Cannon C."/>
            <person name="Castanera R."/>
            <person name="Culley D."/>
            <person name="Daum C."/>
            <person name="Ezra D."/>
            <person name="Gonzalez J."/>
            <person name="Henrissat B."/>
            <person name="Kuo A."/>
            <person name="Liang C."/>
            <person name="Lipzen A."/>
            <person name="Lutzoni F."/>
            <person name="Magnuson J."/>
            <person name="Mondo S."/>
            <person name="Nolan M."/>
            <person name="Ohm R."/>
            <person name="Pangilinan J."/>
            <person name="Park H.-J."/>
            <person name="Ramirez L."/>
            <person name="Alfaro M."/>
            <person name="Sun H."/>
            <person name="Tritt A."/>
            <person name="Yoshinaga Y."/>
            <person name="Zwiers L.-H."/>
            <person name="Turgeon B."/>
            <person name="Goodwin S."/>
            <person name="Spatafora J."/>
            <person name="Crous P."/>
            <person name="Grigoriev I."/>
        </authorList>
    </citation>
    <scope>NUCLEOTIDE SEQUENCE</scope>
    <source>
        <strain evidence="8">ATCC 16933</strain>
    </source>
</reference>